<comment type="subcellular location">
    <subcellularLocation>
        <location evidence="1">Cell membrane</location>
        <topology evidence="1">Multi-pass membrane protein</topology>
    </subcellularLocation>
</comment>
<proteinExistence type="inferred from homology"/>
<keyword evidence="6 7" id="KW-0472">Membrane</keyword>
<evidence type="ECO:0000313" key="10">
    <source>
        <dbReference type="Proteomes" id="UP000825483"/>
    </source>
</evidence>
<dbReference type="RefSeq" id="WP_223928536.1">
    <property type="nucleotide sequence ID" value="NZ_BPTU01000002.1"/>
</dbReference>
<keyword evidence="10" id="KW-1185">Reference proteome</keyword>
<dbReference type="AlphaFoldDB" id="A0A9R1CZD0"/>
<feature type="transmembrane region" description="Helical" evidence="7">
    <location>
        <begin position="51"/>
        <end position="76"/>
    </location>
</feature>
<feature type="transmembrane region" description="Helical" evidence="7">
    <location>
        <begin position="12"/>
        <end position="31"/>
    </location>
</feature>
<keyword evidence="5 7" id="KW-1133">Transmembrane helix</keyword>
<evidence type="ECO:0000256" key="7">
    <source>
        <dbReference type="SAM" id="Phobius"/>
    </source>
</evidence>
<comment type="similarity">
    <text evidence="2">Belongs to the acyltransferase 3 family.</text>
</comment>
<sequence length="359" mass="40721">MIIYLNNGRNTVAGRVISFLRFPLIVLILFIHSNFSTVSGAFAQQTVATAVSQYVSGTIAPVALWTFFFISGMLFFHEGTFSTDIYRRKLRSRCRTLLLPYVVWNALYIVLLLVAERLTGHTPGIDKPVSDMGIADILYCFFDISLIDHSSALHAPIDLPLWFVRDLMVLALLSPIIYLAVKYYSKLHIYVQTCLLLPLFYCMDRCGWWPQDFATPAVFFAIGAYFSINGIDICRVFRRMDAAFLMSVCVAFYYQYILTGYLIIIFLAFSWLGKYATSGRLPMNSLLERSTFFVFAYHTLLSGAYVYVIKSGRIPITNDLAALGVYILSPLSMAVTGVFLYYILDRYLPRLAAILTGDR</sequence>
<protein>
    <submittedName>
        <fullName evidence="9">Polysaccharide biosynthesis protein</fullName>
    </submittedName>
</protein>
<feature type="transmembrane region" description="Helical" evidence="7">
    <location>
        <begin position="292"/>
        <end position="308"/>
    </location>
</feature>
<name>A0A9R1CZD0_9BACT</name>
<feature type="transmembrane region" description="Helical" evidence="7">
    <location>
        <begin position="320"/>
        <end position="344"/>
    </location>
</feature>
<evidence type="ECO:0000256" key="1">
    <source>
        <dbReference type="ARBA" id="ARBA00004651"/>
    </source>
</evidence>
<feature type="transmembrane region" description="Helical" evidence="7">
    <location>
        <begin position="244"/>
        <end position="272"/>
    </location>
</feature>
<feature type="transmembrane region" description="Helical" evidence="7">
    <location>
        <begin position="217"/>
        <end position="237"/>
    </location>
</feature>
<reference evidence="9" key="1">
    <citation type="journal article" date="2022" name="Int. J. Syst. Evol. Microbiol.">
        <title>Prevotella lacticifex sp. nov., isolated from the rumen of cows.</title>
        <authorList>
            <person name="Shinkai T."/>
            <person name="Ikeyama N."/>
            <person name="Kumagai M."/>
            <person name="Ohmori H."/>
            <person name="Sakamoto M."/>
            <person name="Ohkuma M."/>
            <person name="Mitsumori M."/>
        </authorList>
    </citation>
    <scope>NUCLEOTIDE SEQUENCE</scope>
    <source>
        <strain evidence="9">R5076</strain>
    </source>
</reference>
<evidence type="ECO:0000313" key="9">
    <source>
        <dbReference type="EMBL" id="GJG59853.1"/>
    </source>
</evidence>
<feature type="transmembrane region" description="Helical" evidence="7">
    <location>
        <begin position="97"/>
        <end position="115"/>
    </location>
</feature>
<accession>A0A9R1CZD0</accession>
<dbReference type="EMBL" id="BPUB01000002">
    <property type="protein sequence ID" value="GJG59853.1"/>
    <property type="molecule type" value="Genomic_DNA"/>
</dbReference>
<evidence type="ECO:0000256" key="6">
    <source>
        <dbReference type="ARBA" id="ARBA00023136"/>
    </source>
</evidence>
<evidence type="ECO:0000256" key="2">
    <source>
        <dbReference type="ARBA" id="ARBA00007400"/>
    </source>
</evidence>
<keyword evidence="3" id="KW-1003">Cell membrane</keyword>
<dbReference type="Pfam" id="PF01757">
    <property type="entry name" value="Acyl_transf_3"/>
    <property type="match status" value="1"/>
</dbReference>
<evidence type="ECO:0000256" key="4">
    <source>
        <dbReference type="ARBA" id="ARBA00022692"/>
    </source>
</evidence>
<dbReference type="InterPro" id="IPR002656">
    <property type="entry name" value="Acyl_transf_3_dom"/>
</dbReference>
<evidence type="ECO:0000256" key="3">
    <source>
        <dbReference type="ARBA" id="ARBA00022475"/>
    </source>
</evidence>
<comment type="caution">
    <text evidence="9">The sequence shown here is derived from an EMBL/GenBank/DDBJ whole genome shotgun (WGS) entry which is preliminary data.</text>
</comment>
<dbReference type="GO" id="GO:0009246">
    <property type="term" value="P:enterobacterial common antigen biosynthetic process"/>
    <property type="evidence" value="ECO:0007669"/>
    <property type="project" value="TreeGrafter"/>
</dbReference>
<organism evidence="9 10">
    <name type="scientific">Prevotella lacticifex</name>
    <dbReference type="NCBI Taxonomy" id="2854755"/>
    <lineage>
        <taxon>Bacteria</taxon>
        <taxon>Pseudomonadati</taxon>
        <taxon>Bacteroidota</taxon>
        <taxon>Bacteroidia</taxon>
        <taxon>Bacteroidales</taxon>
        <taxon>Prevotellaceae</taxon>
        <taxon>Prevotella</taxon>
    </lineage>
</organism>
<keyword evidence="4 7" id="KW-0812">Transmembrane</keyword>
<evidence type="ECO:0000259" key="8">
    <source>
        <dbReference type="Pfam" id="PF01757"/>
    </source>
</evidence>
<feature type="transmembrane region" description="Helical" evidence="7">
    <location>
        <begin position="162"/>
        <end position="181"/>
    </location>
</feature>
<dbReference type="Proteomes" id="UP000825483">
    <property type="component" value="Unassembled WGS sequence"/>
</dbReference>
<dbReference type="GO" id="GO:0016413">
    <property type="term" value="F:O-acetyltransferase activity"/>
    <property type="evidence" value="ECO:0007669"/>
    <property type="project" value="TreeGrafter"/>
</dbReference>
<feature type="transmembrane region" description="Helical" evidence="7">
    <location>
        <begin position="193"/>
        <end position="211"/>
    </location>
</feature>
<evidence type="ECO:0000256" key="5">
    <source>
        <dbReference type="ARBA" id="ARBA00022989"/>
    </source>
</evidence>
<gene>
    <name evidence="9" type="ORF">PRLR5076_27040</name>
</gene>
<dbReference type="GeneID" id="72466102"/>
<dbReference type="PANTHER" id="PTHR40074:SF2">
    <property type="entry name" value="O-ACETYLTRANSFERASE WECH"/>
    <property type="match status" value="1"/>
</dbReference>
<dbReference type="PANTHER" id="PTHR40074">
    <property type="entry name" value="O-ACETYLTRANSFERASE WECH"/>
    <property type="match status" value="1"/>
</dbReference>
<feature type="domain" description="Acyltransferase 3" evidence="8">
    <location>
        <begin position="19"/>
        <end position="324"/>
    </location>
</feature>
<dbReference type="GO" id="GO:0005886">
    <property type="term" value="C:plasma membrane"/>
    <property type="evidence" value="ECO:0007669"/>
    <property type="project" value="UniProtKB-SubCell"/>
</dbReference>